<dbReference type="HAMAP" id="MF_00615">
    <property type="entry name" value="RNApol_arch_Rpo12"/>
    <property type="match status" value="1"/>
</dbReference>
<dbReference type="SMART" id="SM00659">
    <property type="entry name" value="RPOLCX"/>
    <property type="match status" value="1"/>
</dbReference>
<comment type="similarity">
    <text evidence="8">Belongs to the archaeal Rpo12/eukaryotic RPC10 RNA polymerase subunit family.</text>
</comment>
<name>A0A0U3DTA5_9EURY</name>
<dbReference type="Gene3D" id="2.20.28.30">
    <property type="entry name" value="RNA polymerase ii, chain L"/>
    <property type="match status" value="1"/>
</dbReference>
<dbReference type="InterPro" id="IPR029040">
    <property type="entry name" value="RPABC4/Spt4"/>
</dbReference>
<keyword evidence="1 8" id="KW-0240">DNA-directed RNA polymerase</keyword>
<keyword evidence="2 8" id="KW-0963">Cytoplasm</keyword>
<feature type="binding site" evidence="8">
    <location>
        <position position="7"/>
    </location>
    <ligand>
        <name>Zn(2+)</name>
        <dbReference type="ChEBI" id="CHEBI:29105"/>
    </ligand>
</feature>
<comment type="cofactor">
    <cofactor evidence="8">
        <name>Zn(2+)</name>
        <dbReference type="ChEBI" id="CHEBI:29105"/>
    </cofactor>
    <text evidence="8">Binds 1 zinc ion.</text>
</comment>
<evidence type="ECO:0000313" key="10">
    <source>
        <dbReference type="Proteomes" id="UP000067738"/>
    </source>
</evidence>
<sequence>MYKCPRCGTEVDQKSYMDNKCPNCRYRILFKNVPEVTRWVSASVPDGNMANRIGLKK</sequence>
<evidence type="ECO:0000256" key="6">
    <source>
        <dbReference type="ARBA" id="ARBA00022833"/>
    </source>
</evidence>
<evidence type="ECO:0000256" key="2">
    <source>
        <dbReference type="ARBA" id="ARBA00022490"/>
    </source>
</evidence>
<dbReference type="EMBL" id="CP011266">
    <property type="protein sequence ID" value="ALT69178.1"/>
    <property type="molecule type" value="Genomic_DNA"/>
</dbReference>
<dbReference type="EC" id="2.7.7.6" evidence="8"/>
<keyword evidence="5 8" id="KW-0479">Metal-binding</keyword>
<dbReference type="AlphaFoldDB" id="A0A0U3DTA5"/>
<keyword evidence="6 8" id="KW-0862">Zinc</keyword>
<dbReference type="Proteomes" id="UP000067738">
    <property type="component" value="Chromosome"/>
</dbReference>
<comment type="subcellular location">
    <subcellularLocation>
        <location evidence="8">Cytoplasm</location>
    </subcellularLocation>
</comment>
<keyword evidence="3 8" id="KW-0808">Transferase</keyword>
<dbReference type="GO" id="GO:0005737">
    <property type="term" value="C:cytoplasm"/>
    <property type="evidence" value="ECO:0007669"/>
    <property type="project" value="UniProtKB-SubCell"/>
</dbReference>
<protein>
    <recommendedName>
        <fullName evidence="8">DNA-directed RNA polymerase subunit Rpo12</fullName>
        <ecNumber evidence="8">2.7.7.6</ecNumber>
    </recommendedName>
    <alternativeName>
        <fullName evidence="8">DNA-directed RNA polymerase subunit P</fullName>
    </alternativeName>
</protein>
<reference evidence="9 10" key="1">
    <citation type="submission" date="2015-04" db="EMBL/GenBank/DDBJ databases">
        <title>The complete genome sequence of the rumen methanogen Methanobrevibacter millerae SM9.</title>
        <authorList>
            <person name="Leahy S.C."/>
            <person name="Kelly W.J."/>
            <person name="Pacheco D.M."/>
            <person name="Li D."/>
            <person name="Altermann E."/>
            <person name="Attwood G.T."/>
        </authorList>
    </citation>
    <scope>NUCLEOTIDE SEQUENCE [LARGE SCALE GENOMIC DNA]</scope>
    <source>
        <strain evidence="9 10">SM9</strain>
    </source>
</reference>
<feature type="binding site" evidence="8">
    <location>
        <position position="24"/>
    </location>
    <ligand>
        <name>Zn(2+)</name>
        <dbReference type="ChEBI" id="CHEBI:29105"/>
    </ligand>
</feature>
<accession>A0A0U3DTA5</accession>
<evidence type="ECO:0000256" key="8">
    <source>
        <dbReference type="HAMAP-Rule" id="MF_00615"/>
    </source>
</evidence>
<dbReference type="GO" id="GO:0003899">
    <property type="term" value="F:DNA-directed RNA polymerase activity"/>
    <property type="evidence" value="ECO:0007669"/>
    <property type="project" value="UniProtKB-UniRule"/>
</dbReference>
<gene>
    <name evidence="8 9" type="primary">rpoP</name>
    <name evidence="8" type="synonym">rpo12</name>
    <name evidence="9" type="ORF">sm9_1397</name>
</gene>
<organism evidence="9 10">
    <name type="scientific">Methanobrevibacter millerae</name>
    <dbReference type="NCBI Taxonomy" id="230361"/>
    <lineage>
        <taxon>Archaea</taxon>
        <taxon>Methanobacteriati</taxon>
        <taxon>Methanobacteriota</taxon>
        <taxon>Methanomada group</taxon>
        <taxon>Methanobacteria</taxon>
        <taxon>Methanobacteriales</taxon>
        <taxon>Methanobacteriaceae</taxon>
        <taxon>Methanobrevibacter</taxon>
    </lineage>
</organism>
<comment type="subunit">
    <text evidence="8">Part of the RNA polymerase complex.</text>
</comment>
<dbReference type="GO" id="GO:0003677">
    <property type="term" value="F:DNA binding"/>
    <property type="evidence" value="ECO:0007669"/>
    <property type="project" value="InterPro"/>
</dbReference>
<keyword evidence="7 8" id="KW-0804">Transcription</keyword>
<keyword evidence="4 8" id="KW-0548">Nucleotidyltransferase</keyword>
<dbReference type="PATRIC" id="fig|230361.4.peg.1441"/>
<evidence type="ECO:0000256" key="5">
    <source>
        <dbReference type="ARBA" id="ARBA00022723"/>
    </source>
</evidence>
<evidence type="ECO:0000256" key="7">
    <source>
        <dbReference type="ARBA" id="ARBA00023163"/>
    </source>
</evidence>
<dbReference type="OrthoDB" id="129238at2157"/>
<evidence type="ECO:0000313" key="9">
    <source>
        <dbReference type="EMBL" id="ALT69178.1"/>
    </source>
</evidence>
<feature type="binding site" evidence="8">
    <location>
        <position position="21"/>
    </location>
    <ligand>
        <name>Zn(2+)</name>
        <dbReference type="ChEBI" id="CHEBI:29105"/>
    </ligand>
</feature>
<keyword evidence="10" id="KW-1185">Reference proteome</keyword>
<proteinExistence type="inferred from homology"/>
<evidence type="ECO:0000256" key="3">
    <source>
        <dbReference type="ARBA" id="ARBA00022679"/>
    </source>
</evidence>
<comment type="catalytic activity">
    <reaction evidence="8">
        <text>RNA(n) + a ribonucleoside 5'-triphosphate = RNA(n+1) + diphosphate</text>
        <dbReference type="Rhea" id="RHEA:21248"/>
        <dbReference type="Rhea" id="RHEA-COMP:14527"/>
        <dbReference type="Rhea" id="RHEA-COMP:17342"/>
        <dbReference type="ChEBI" id="CHEBI:33019"/>
        <dbReference type="ChEBI" id="CHEBI:61557"/>
        <dbReference type="ChEBI" id="CHEBI:140395"/>
        <dbReference type="EC" id="2.7.7.6"/>
    </reaction>
</comment>
<dbReference type="GO" id="GO:0006351">
    <property type="term" value="P:DNA-templated transcription"/>
    <property type="evidence" value="ECO:0007669"/>
    <property type="project" value="UniProtKB-UniRule"/>
</dbReference>
<dbReference type="InterPro" id="IPR023464">
    <property type="entry name" value="Rpo12"/>
</dbReference>
<evidence type="ECO:0000256" key="1">
    <source>
        <dbReference type="ARBA" id="ARBA00022478"/>
    </source>
</evidence>
<dbReference type="SUPFAM" id="SSF63393">
    <property type="entry name" value="RNA polymerase subunits"/>
    <property type="match status" value="1"/>
</dbReference>
<comment type="function">
    <text evidence="8">DNA-dependent RNA polymerase (RNAP) catalyzes the transcription of DNA into RNA using the four ribonucleoside triphosphates as substrates.</text>
</comment>
<dbReference type="GO" id="GO:0000428">
    <property type="term" value="C:DNA-directed RNA polymerase complex"/>
    <property type="evidence" value="ECO:0007669"/>
    <property type="project" value="UniProtKB-KW"/>
</dbReference>
<dbReference type="InterPro" id="IPR006591">
    <property type="entry name" value="RNAP_P/RPABC4"/>
</dbReference>
<dbReference type="KEGG" id="mmil:sm9_1397"/>
<dbReference type="NCBIfam" id="NF001605">
    <property type="entry name" value="PRK00398.1-2"/>
    <property type="match status" value="1"/>
</dbReference>
<dbReference type="GO" id="GO:0008270">
    <property type="term" value="F:zinc ion binding"/>
    <property type="evidence" value="ECO:0007669"/>
    <property type="project" value="UniProtKB-UniRule"/>
</dbReference>
<evidence type="ECO:0000256" key="4">
    <source>
        <dbReference type="ARBA" id="ARBA00022695"/>
    </source>
</evidence>